<dbReference type="InterPro" id="IPR016120">
    <property type="entry name" value="Sig_transdc_His_kin_SpoOB"/>
</dbReference>
<keyword evidence="10" id="KW-0067">ATP-binding</keyword>
<protein>
    <recommendedName>
        <fullName evidence="3">histidine kinase</fullName>
        <ecNumber evidence="3">2.7.13.3</ecNumber>
    </recommendedName>
</protein>
<keyword evidence="9 17" id="KW-0418">Kinase</keyword>
<sequence>MRFHTKLMLMMGALLVCVIALLGISFEQMLDGALRKEIGTRALNTAKTIARMPEIKQAFSEPDPARLINPLMETIRLDTGAAFITVGNRQGIRYSHPDPEQIGKPMVGGDNEAVFAGHSIISETVGSLGPGLRGKTPIRDDLGNVIGVVSVGYLLEDIQETIELYRNRIIAIGAGILFLGMVGTLLLARNVKEAIFGLEPAQIGRMYQENQAVLSSIREGIVAVNTDGQITLANPTALELLGQTDSLERATEGEHATLVRSLRLKEVMETARAEFDQETFVGGKALVVNRVPILDKERRVMGAVASFRDRSELFRVTEELSRTKEYAEALRSQTHEYSNKLHLISALIQLESYQEAIELISAETNVHVKGAHLIMRNVPDPLIGGLLLGKVNQANERKISMVIEPESQLPVLPPTVDRTLLIVILGNLIDNAMEAVCDSQAHAREISVFLGQLGEWLIVEVEDRGPGIPEDHAELVFDRGFSTKKEHDHGYGLYLVKEAVEQLHGTVTHTGNPQGGTVFTVTIPMEEYSPAEQEGASR</sequence>
<evidence type="ECO:0000256" key="1">
    <source>
        <dbReference type="ARBA" id="ARBA00000085"/>
    </source>
</evidence>
<evidence type="ECO:0000256" key="10">
    <source>
        <dbReference type="ARBA" id="ARBA00022840"/>
    </source>
</evidence>
<evidence type="ECO:0000256" key="8">
    <source>
        <dbReference type="ARBA" id="ARBA00022741"/>
    </source>
</evidence>
<evidence type="ECO:0000256" key="11">
    <source>
        <dbReference type="ARBA" id="ARBA00022989"/>
    </source>
</evidence>
<dbReference type="InterPro" id="IPR033463">
    <property type="entry name" value="sCache_3"/>
</dbReference>
<accession>A0ABY9SZX5</accession>
<dbReference type="Proteomes" id="UP001256827">
    <property type="component" value="Chromosome"/>
</dbReference>
<keyword evidence="4" id="KW-1003">Cell membrane</keyword>
<dbReference type="Pfam" id="PF14689">
    <property type="entry name" value="SPOB_a"/>
    <property type="match status" value="1"/>
</dbReference>
<evidence type="ECO:0000313" key="17">
    <source>
        <dbReference type="EMBL" id="WNC13388.1"/>
    </source>
</evidence>
<dbReference type="SMART" id="SM00091">
    <property type="entry name" value="PAS"/>
    <property type="match status" value="1"/>
</dbReference>
<dbReference type="SUPFAM" id="SSF55890">
    <property type="entry name" value="Sporulation response regulatory protein Spo0B"/>
    <property type="match status" value="1"/>
</dbReference>
<dbReference type="InterPro" id="IPR000014">
    <property type="entry name" value="PAS"/>
</dbReference>
<dbReference type="PROSITE" id="PS50112">
    <property type="entry name" value="PAS"/>
    <property type="match status" value="1"/>
</dbReference>
<gene>
    <name evidence="17" type="ORF">RGB73_22210</name>
</gene>
<dbReference type="InterPro" id="IPR035965">
    <property type="entry name" value="PAS-like_dom_sf"/>
</dbReference>
<evidence type="ECO:0000259" key="16">
    <source>
        <dbReference type="PROSITE" id="PS50112"/>
    </source>
</evidence>
<evidence type="ECO:0000256" key="7">
    <source>
        <dbReference type="ARBA" id="ARBA00022692"/>
    </source>
</evidence>
<keyword evidence="18" id="KW-1185">Reference proteome</keyword>
<keyword evidence="13 14" id="KW-0472">Membrane</keyword>
<dbReference type="InterPro" id="IPR029151">
    <property type="entry name" value="Sensor-like_sf"/>
</dbReference>
<dbReference type="Pfam" id="PF02518">
    <property type="entry name" value="HATPase_c"/>
    <property type="match status" value="1"/>
</dbReference>
<dbReference type="InterPro" id="IPR039506">
    <property type="entry name" value="SPOB_a"/>
</dbReference>
<comment type="catalytic activity">
    <reaction evidence="1">
        <text>ATP + protein L-histidine = ADP + protein N-phospho-L-histidine.</text>
        <dbReference type="EC" id="2.7.13.3"/>
    </reaction>
</comment>
<keyword evidence="7 14" id="KW-0812">Transmembrane</keyword>
<evidence type="ECO:0000256" key="3">
    <source>
        <dbReference type="ARBA" id="ARBA00012438"/>
    </source>
</evidence>
<dbReference type="EC" id="2.7.13.3" evidence="3"/>
<dbReference type="PANTHER" id="PTHR43547:SF10">
    <property type="entry name" value="SENSOR HISTIDINE KINASE DCUS"/>
    <property type="match status" value="1"/>
</dbReference>
<dbReference type="SUPFAM" id="SSF103190">
    <property type="entry name" value="Sensory domain-like"/>
    <property type="match status" value="1"/>
</dbReference>
<dbReference type="EMBL" id="CP134050">
    <property type="protein sequence ID" value="WNC13388.1"/>
    <property type="molecule type" value="Genomic_DNA"/>
</dbReference>
<evidence type="ECO:0000256" key="14">
    <source>
        <dbReference type="SAM" id="Phobius"/>
    </source>
</evidence>
<dbReference type="CDD" id="cd16915">
    <property type="entry name" value="HATPase_DpiB-CitA-like"/>
    <property type="match status" value="1"/>
</dbReference>
<dbReference type="InterPro" id="IPR013767">
    <property type="entry name" value="PAS_fold"/>
</dbReference>
<evidence type="ECO:0000256" key="2">
    <source>
        <dbReference type="ARBA" id="ARBA00004651"/>
    </source>
</evidence>
<comment type="subcellular location">
    <subcellularLocation>
        <location evidence="2">Cell membrane</location>
        <topology evidence="2">Multi-pass membrane protein</topology>
    </subcellularLocation>
</comment>
<dbReference type="RefSeq" id="WP_310764892.1">
    <property type="nucleotide sequence ID" value="NZ_CP134050.1"/>
</dbReference>
<evidence type="ECO:0000313" key="18">
    <source>
        <dbReference type="Proteomes" id="UP001256827"/>
    </source>
</evidence>
<keyword evidence="5" id="KW-0597">Phosphoprotein</keyword>
<evidence type="ECO:0000256" key="9">
    <source>
        <dbReference type="ARBA" id="ARBA00022777"/>
    </source>
</evidence>
<dbReference type="PRINTS" id="PR00344">
    <property type="entry name" value="BCTRLSENSOR"/>
</dbReference>
<dbReference type="SUPFAM" id="SSF55874">
    <property type="entry name" value="ATPase domain of HSP90 chaperone/DNA topoisomerase II/histidine kinase"/>
    <property type="match status" value="1"/>
</dbReference>
<keyword evidence="11 14" id="KW-1133">Transmembrane helix</keyword>
<dbReference type="InterPro" id="IPR005467">
    <property type="entry name" value="His_kinase_dom"/>
</dbReference>
<proteinExistence type="predicted"/>
<name>A0ABY9SZX5_BREBE</name>
<dbReference type="Gene3D" id="1.10.287.130">
    <property type="match status" value="1"/>
</dbReference>
<evidence type="ECO:0000259" key="15">
    <source>
        <dbReference type="PROSITE" id="PS50109"/>
    </source>
</evidence>
<dbReference type="PANTHER" id="PTHR43547">
    <property type="entry name" value="TWO-COMPONENT HISTIDINE KINASE"/>
    <property type="match status" value="1"/>
</dbReference>
<evidence type="ECO:0000256" key="6">
    <source>
        <dbReference type="ARBA" id="ARBA00022679"/>
    </source>
</evidence>
<dbReference type="InterPro" id="IPR003594">
    <property type="entry name" value="HATPase_dom"/>
</dbReference>
<reference evidence="17 18" key="1">
    <citation type="submission" date="2023-09" db="EMBL/GenBank/DDBJ databases">
        <title>Complete Genome and Methylome dissection of Bacillus brevis NEB573 original source of BbsI restriction endonuclease.</title>
        <authorList>
            <person name="Fomenkov A."/>
            <person name="Roberts R.D."/>
        </authorList>
    </citation>
    <scope>NUCLEOTIDE SEQUENCE [LARGE SCALE GENOMIC DNA]</scope>
    <source>
        <strain evidence="17 18">NEB573</strain>
    </source>
</reference>
<evidence type="ECO:0000256" key="4">
    <source>
        <dbReference type="ARBA" id="ARBA00022475"/>
    </source>
</evidence>
<dbReference type="InterPro" id="IPR004358">
    <property type="entry name" value="Sig_transdc_His_kin-like_C"/>
</dbReference>
<keyword evidence="12" id="KW-0902">Two-component regulatory system</keyword>
<evidence type="ECO:0000256" key="13">
    <source>
        <dbReference type="ARBA" id="ARBA00023136"/>
    </source>
</evidence>
<keyword evidence="8" id="KW-0547">Nucleotide-binding</keyword>
<dbReference type="InterPro" id="IPR036890">
    <property type="entry name" value="HATPase_C_sf"/>
</dbReference>
<keyword evidence="6 17" id="KW-0808">Transferase</keyword>
<feature type="transmembrane region" description="Helical" evidence="14">
    <location>
        <begin position="169"/>
        <end position="188"/>
    </location>
</feature>
<dbReference type="Gene3D" id="3.30.450.20">
    <property type="entry name" value="PAS domain"/>
    <property type="match status" value="2"/>
</dbReference>
<evidence type="ECO:0000256" key="12">
    <source>
        <dbReference type="ARBA" id="ARBA00023012"/>
    </source>
</evidence>
<dbReference type="PROSITE" id="PS50109">
    <property type="entry name" value="HIS_KIN"/>
    <property type="match status" value="1"/>
</dbReference>
<organism evidence="17 18">
    <name type="scientific">Brevibacillus brevis</name>
    <name type="common">Bacillus brevis</name>
    <dbReference type="NCBI Taxonomy" id="1393"/>
    <lineage>
        <taxon>Bacteria</taxon>
        <taxon>Bacillati</taxon>
        <taxon>Bacillota</taxon>
        <taxon>Bacilli</taxon>
        <taxon>Bacillales</taxon>
        <taxon>Paenibacillaceae</taxon>
        <taxon>Brevibacillus</taxon>
    </lineage>
</organism>
<dbReference type="Pfam" id="PF00989">
    <property type="entry name" value="PAS"/>
    <property type="match status" value="1"/>
</dbReference>
<dbReference type="CDD" id="cd00130">
    <property type="entry name" value="PAS"/>
    <property type="match status" value="1"/>
</dbReference>
<dbReference type="SUPFAM" id="SSF55785">
    <property type="entry name" value="PYP-like sensor domain (PAS domain)"/>
    <property type="match status" value="1"/>
</dbReference>
<dbReference type="GO" id="GO:0004673">
    <property type="term" value="F:protein histidine kinase activity"/>
    <property type="evidence" value="ECO:0007669"/>
    <property type="project" value="UniProtKB-EC"/>
</dbReference>
<feature type="domain" description="PAS" evidence="16">
    <location>
        <begin position="206"/>
        <end position="242"/>
    </location>
</feature>
<dbReference type="Pfam" id="PF17203">
    <property type="entry name" value="sCache_3_2"/>
    <property type="match status" value="1"/>
</dbReference>
<dbReference type="CDD" id="cd18773">
    <property type="entry name" value="PDC1_HK_sensor"/>
    <property type="match status" value="1"/>
</dbReference>
<feature type="domain" description="Histidine kinase" evidence="15">
    <location>
        <begin position="394"/>
        <end position="527"/>
    </location>
</feature>
<dbReference type="Gene3D" id="3.30.565.10">
    <property type="entry name" value="Histidine kinase-like ATPase, C-terminal domain"/>
    <property type="match status" value="1"/>
</dbReference>
<evidence type="ECO:0000256" key="5">
    <source>
        <dbReference type="ARBA" id="ARBA00022553"/>
    </source>
</evidence>
<dbReference type="SMART" id="SM00387">
    <property type="entry name" value="HATPase_c"/>
    <property type="match status" value="1"/>
</dbReference>